<dbReference type="Gene3D" id="1.20.58.1040">
    <property type="match status" value="1"/>
</dbReference>
<keyword evidence="5" id="KW-1185">Reference proteome</keyword>
<evidence type="ECO:0000313" key="5">
    <source>
        <dbReference type="Proteomes" id="UP001630127"/>
    </source>
</evidence>
<protein>
    <recommendedName>
        <fullName evidence="3">X8 domain-containing protein</fullName>
    </recommendedName>
</protein>
<sequence length="124" mass="14094">MAESRQTTSKVFCMVMLLSGFLHDYKIVQGQKLWCTAKPSASDVELEANVNYVCNDQHINCSIIYEVGACHFPYTRINHASVVMNLYYQKMRSHAGDCSFKNSALLVITDPSYQNCSHEFSQLK</sequence>
<comment type="caution">
    <text evidence="4">The sequence shown here is derived from an EMBL/GenBank/DDBJ whole genome shotgun (WGS) entry which is preliminary data.</text>
</comment>
<dbReference type="EMBL" id="JBJUIK010000008">
    <property type="protein sequence ID" value="KAL3520450.1"/>
    <property type="molecule type" value="Genomic_DNA"/>
</dbReference>
<organism evidence="4 5">
    <name type="scientific">Cinchona calisaya</name>
    <dbReference type="NCBI Taxonomy" id="153742"/>
    <lineage>
        <taxon>Eukaryota</taxon>
        <taxon>Viridiplantae</taxon>
        <taxon>Streptophyta</taxon>
        <taxon>Embryophyta</taxon>
        <taxon>Tracheophyta</taxon>
        <taxon>Spermatophyta</taxon>
        <taxon>Magnoliopsida</taxon>
        <taxon>eudicotyledons</taxon>
        <taxon>Gunneridae</taxon>
        <taxon>Pentapetalae</taxon>
        <taxon>asterids</taxon>
        <taxon>lamiids</taxon>
        <taxon>Gentianales</taxon>
        <taxon>Rubiaceae</taxon>
        <taxon>Cinchonoideae</taxon>
        <taxon>Cinchoneae</taxon>
        <taxon>Cinchona</taxon>
    </lineage>
</organism>
<evidence type="ECO:0000259" key="3">
    <source>
        <dbReference type="SMART" id="SM00768"/>
    </source>
</evidence>
<dbReference type="GO" id="GO:0009506">
    <property type="term" value="C:plasmodesma"/>
    <property type="evidence" value="ECO:0007669"/>
    <property type="project" value="UniProtKB-ARBA"/>
</dbReference>
<name>A0ABD2ZQ13_9GENT</name>
<dbReference type="AlphaFoldDB" id="A0ABD2ZQ13"/>
<dbReference type="PANTHER" id="PTHR31044:SF57">
    <property type="entry name" value="CARBOHYDRATE-BINDING X8 DOMAIN SUPERFAMILY PROTEIN"/>
    <property type="match status" value="1"/>
</dbReference>
<keyword evidence="1 2" id="KW-0732">Signal</keyword>
<feature type="chain" id="PRO_5044848862" description="X8 domain-containing protein" evidence="2">
    <location>
        <begin position="31"/>
        <end position="124"/>
    </location>
</feature>
<evidence type="ECO:0000313" key="4">
    <source>
        <dbReference type="EMBL" id="KAL3520450.1"/>
    </source>
</evidence>
<evidence type="ECO:0000256" key="2">
    <source>
        <dbReference type="SAM" id="SignalP"/>
    </source>
</evidence>
<evidence type="ECO:0000256" key="1">
    <source>
        <dbReference type="ARBA" id="ARBA00022729"/>
    </source>
</evidence>
<reference evidence="4 5" key="1">
    <citation type="submission" date="2024-11" db="EMBL/GenBank/DDBJ databases">
        <title>A near-complete genome assembly of Cinchona calisaya.</title>
        <authorList>
            <person name="Lian D.C."/>
            <person name="Zhao X.W."/>
            <person name="Wei L."/>
        </authorList>
    </citation>
    <scope>NUCLEOTIDE SEQUENCE [LARGE SCALE GENOMIC DNA]</scope>
    <source>
        <tissue evidence="4">Nenye</tissue>
    </source>
</reference>
<feature type="domain" description="X8" evidence="3">
    <location>
        <begin position="33"/>
        <end position="118"/>
    </location>
</feature>
<accession>A0ABD2ZQ13</accession>
<dbReference type="SMART" id="SM00768">
    <property type="entry name" value="X8"/>
    <property type="match status" value="1"/>
</dbReference>
<proteinExistence type="predicted"/>
<dbReference type="Pfam" id="PF07983">
    <property type="entry name" value="X8"/>
    <property type="match status" value="1"/>
</dbReference>
<dbReference type="Proteomes" id="UP001630127">
    <property type="component" value="Unassembled WGS sequence"/>
</dbReference>
<dbReference type="InterPro" id="IPR012946">
    <property type="entry name" value="X8"/>
</dbReference>
<dbReference type="PANTHER" id="PTHR31044">
    <property type="entry name" value="BETA-1,3 GLUCANASE"/>
    <property type="match status" value="1"/>
</dbReference>
<feature type="signal peptide" evidence="2">
    <location>
        <begin position="1"/>
        <end position="30"/>
    </location>
</feature>
<dbReference type="InterPro" id="IPR044788">
    <property type="entry name" value="X8_dom_prot"/>
</dbReference>
<gene>
    <name evidence="4" type="ORF">ACH5RR_018599</name>
</gene>